<dbReference type="EMBL" id="JAODUO010000083">
    <property type="protein sequence ID" value="KAK2190322.1"/>
    <property type="molecule type" value="Genomic_DNA"/>
</dbReference>
<evidence type="ECO:0000313" key="2">
    <source>
        <dbReference type="EMBL" id="KAK2190322.1"/>
    </source>
</evidence>
<gene>
    <name evidence="2" type="ORF">NP493_84g02000</name>
</gene>
<protein>
    <submittedName>
        <fullName evidence="2">Uncharacterized protein</fullName>
    </submittedName>
</protein>
<dbReference type="AlphaFoldDB" id="A0AAD9P992"/>
<feature type="compositionally biased region" description="Basic and acidic residues" evidence="1">
    <location>
        <begin position="52"/>
        <end position="74"/>
    </location>
</feature>
<reference evidence="2" key="1">
    <citation type="journal article" date="2023" name="Mol. Biol. Evol.">
        <title>Third-Generation Sequencing Reveals the Adaptive Role of the Epigenome in Three Deep-Sea Polychaetes.</title>
        <authorList>
            <person name="Perez M."/>
            <person name="Aroh O."/>
            <person name="Sun Y."/>
            <person name="Lan Y."/>
            <person name="Juniper S.K."/>
            <person name="Young C.R."/>
            <person name="Angers B."/>
            <person name="Qian P.Y."/>
        </authorList>
    </citation>
    <scope>NUCLEOTIDE SEQUENCE</scope>
    <source>
        <strain evidence="2">R07B-5</strain>
    </source>
</reference>
<accession>A0AAD9P992</accession>
<keyword evidence="3" id="KW-1185">Reference proteome</keyword>
<proteinExistence type="predicted"/>
<name>A0AAD9P992_RIDPI</name>
<organism evidence="2 3">
    <name type="scientific">Ridgeia piscesae</name>
    <name type="common">Tubeworm</name>
    <dbReference type="NCBI Taxonomy" id="27915"/>
    <lineage>
        <taxon>Eukaryota</taxon>
        <taxon>Metazoa</taxon>
        <taxon>Spiralia</taxon>
        <taxon>Lophotrochozoa</taxon>
        <taxon>Annelida</taxon>
        <taxon>Polychaeta</taxon>
        <taxon>Sedentaria</taxon>
        <taxon>Canalipalpata</taxon>
        <taxon>Sabellida</taxon>
        <taxon>Siboglinidae</taxon>
        <taxon>Ridgeia</taxon>
    </lineage>
</organism>
<evidence type="ECO:0000313" key="3">
    <source>
        <dbReference type="Proteomes" id="UP001209878"/>
    </source>
</evidence>
<feature type="compositionally biased region" description="Low complexity" evidence="1">
    <location>
        <begin position="41"/>
        <end position="51"/>
    </location>
</feature>
<dbReference type="Proteomes" id="UP001209878">
    <property type="component" value="Unassembled WGS sequence"/>
</dbReference>
<comment type="caution">
    <text evidence="2">The sequence shown here is derived from an EMBL/GenBank/DDBJ whole genome shotgun (WGS) entry which is preliminary data.</text>
</comment>
<evidence type="ECO:0000256" key="1">
    <source>
        <dbReference type="SAM" id="MobiDB-lite"/>
    </source>
</evidence>
<sequence>MAAATPAMPNGKLRGKLGWQRVVRSTSTLGPGRSGSVTRPRLTLQQQLEMQQQKRKEEEEKRNRQSRQVEKCSRGADQTG</sequence>
<feature type="region of interest" description="Disordered" evidence="1">
    <location>
        <begin position="24"/>
        <end position="80"/>
    </location>
</feature>